<dbReference type="Gene3D" id="1.50.10.10">
    <property type="match status" value="1"/>
</dbReference>
<proteinExistence type="inferred from homology"/>
<feature type="binding site" evidence="4">
    <location>
        <position position="211"/>
    </location>
    <ligand>
        <name>substrate</name>
    </ligand>
</feature>
<feature type="active site" description="Proton donor" evidence="3">
    <location>
        <position position="151"/>
    </location>
</feature>
<dbReference type="PANTHER" id="PTHR36845:SF1">
    <property type="entry name" value="HYDROLASE, PUTATIVE (AFU_ORTHOLOGUE AFUA_7G05090)-RELATED"/>
    <property type="match status" value="1"/>
</dbReference>
<evidence type="ECO:0000313" key="5">
    <source>
        <dbReference type="EMBL" id="RTE04441.1"/>
    </source>
</evidence>
<dbReference type="AlphaFoldDB" id="A0A430J6K8"/>
<keyword evidence="1 5" id="KW-0378">Hydrolase</keyword>
<comment type="caution">
    <text evidence="5">The sequence shown here is derived from an EMBL/GenBank/DDBJ whole genome shotgun (WGS) entry which is preliminary data.</text>
</comment>
<reference evidence="5 6" key="1">
    <citation type="submission" date="2018-12" db="EMBL/GenBank/DDBJ databases">
        <title>Bacillus ochoae sp. nov., Paenibacillus whitsoniae sp. nov., Paenibacillus spiritus sp. nov. Isolated from the Mars Exploration Rover during spacecraft assembly.</title>
        <authorList>
            <person name="Seuylemezian A."/>
            <person name="Vaishampayan P."/>
        </authorList>
    </citation>
    <scope>NUCLEOTIDE SEQUENCE [LARGE SCALE GENOMIC DNA]</scope>
    <source>
        <strain evidence="5 6">MER 54</strain>
    </source>
</reference>
<dbReference type="EMBL" id="RXHU01000088">
    <property type="protein sequence ID" value="RTE04441.1"/>
    <property type="molecule type" value="Genomic_DNA"/>
</dbReference>
<evidence type="ECO:0000256" key="3">
    <source>
        <dbReference type="PIRSR" id="PIRSR610905-1"/>
    </source>
</evidence>
<dbReference type="SUPFAM" id="SSF48208">
    <property type="entry name" value="Six-hairpin glycosidases"/>
    <property type="match status" value="1"/>
</dbReference>
<accession>A0A430J6K8</accession>
<dbReference type="PANTHER" id="PTHR36845">
    <property type="entry name" value="HYDROLASE, PUTATIVE (AFU_ORTHOLOGUE AFUA_7G05090)-RELATED"/>
    <property type="match status" value="1"/>
</dbReference>
<feature type="binding site" evidence="4">
    <location>
        <position position="209"/>
    </location>
    <ligand>
        <name>substrate</name>
    </ligand>
</feature>
<dbReference type="InterPro" id="IPR010905">
    <property type="entry name" value="Glyco_hydro_88"/>
</dbReference>
<sequence>MPMWVEALEHAVEKTRRNINKFGDFFPWTGLDGGDYKRSDHQDWTEGFWSGLLWLSYEASGDPVFREAAVRTVHSFRRRLETFKVLDHHDIGFLYLPSAVAWWMLEGEEEARELGLAAADTLLKRWRPAGGYIQAWGPAGDPKNGGRIIIDCLLNLPLLYWAYEQTGDPSYLEVALAHAEKSRRYLVRGDDSSYHTFYFNQENGEPVGGGTHQGYHDGSTWTRGQAWGIYGFMLSYKYTKNRVYLEASRRMAAYFIAHLPEDQVTYWDFDVPIGEGTPRDSSATAIACCGMLELVGCLPESDPDRERFEHAVFRCMKSLTENYLTTDDLDAEGLLRHGSYHVRGGMSPDDFVIWGDYFYMEALMRLVRGVPGYWYERALR</sequence>
<dbReference type="GO" id="GO:0052757">
    <property type="term" value="F:chondroitin hydrolase activity"/>
    <property type="evidence" value="ECO:0007669"/>
    <property type="project" value="TreeGrafter"/>
</dbReference>
<evidence type="ECO:0000256" key="2">
    <source>
        <dbReference type="ARBA" id="ARBA00038358"/>
    </source>
</evidence>
<comment type="similarity">
    <text evidence="2">Belongs to the glycosyl hydrolase 88 family.</text>
</comment>
<dbReference type="InterPro" id="IPR012341">
    <property type="entry name" value="6hp_glycosidase-like_sf"/>
</dbReference>
<dbReference type="InterPro" id="IPR008928">
    <property type="entry name" value="6-hairpin_glycosidase_sf"/>
</dbReference>
<dbReference type="Proteomes" id="UP000276128">
    <property type="component" value="Unassembled WGS sequence"/>
</dbReference>
<evidence type="ECO:0000313" key="6">
    <source>
        <dbReference type="Proteomes" id="UP000276128"/>
    </source>
</evidence>
<feature type="binding site" evidence="4">
    <location>
        <position position="151"/>
    </location>
    <ligand>
        <name>substrate</name>
    </ligand>
</feature>
<feature type="active site" description="Nucleophile" evidence="3">
    <location>
        <position position="90"/>
    </location>
</feature>
<dbReference type="Pfam" id="PF07470">
    <property type="entry name" value="Glyco_hydro_88"/>
    <property type="match status" value="1"/>
</dbReference>
<organism evidence="5 6">
    <name type="scientific">Paenibacillus whitsoniae</name>
    <dbReference type="NCBI Taxonomy" id="2496558"/>
    <lineage>
        <taxon>Bacteria</taxon>
        <taxon>Bacillati</taxon>
        <taxon>Bacillota</taxon>
        <taxon>Bacilli</taxon>
        <taxon>Bacillales</taxon>
        <taxon>Paenibacillaceae</taxon>
        <taxon>Paenibacillus</taxon>
    </lineage>
</organism>
<evidence type="ECO:0000256" key="4">
    <source>
        <dbReference type="PIRSR" id="PIRSR610905-2"/>
    </source>
</evidence>
<feature type="binding site" evidence="4">
    <location>
        <position position="223"/>
    </location>
    <ligand>
        <name>substrate</name>
    </ligand>
</feature>
<name>A0A430J6K8_9BACL</name>
<feature type="binding site" evidence="4">
    <location>
        <position position="227"/>
    </location>
    <ligand>
        <name>substrate</name>
    </ligand>
</feature>
<feature type="binding site" evidence="4">
    <location>
        <position position="90"/>
    </location>
    <ligand>
        <name>substrate</name>
    </ligand>
</feature>
<gene>
    <name evidence="5" type="ORF">EJQ19_26340</name>
</gene>
<dbReference type="OrthoDB" id="428577at2"/>
<evidence type="ECO:0000256" key="1">
    <source>
        <dbReference type="ARBA" id="ARBA00022801"/>
    </source>
</evidence>
<dbReference type="GO" id="GO:0000272">
    <property type="term" value="P:polysaccharide catabolic process"/>
    <property type="evidence" value="ECO:0007669"/>
    <property type="project" value="TreeGrafter"/>
</dbReference>
<dbReference type="InterPro" id="IPR052369">
    <property type="entry name" value="UG_Glycosaminoglycan_Hydrolase"/>
</dbReference>
<keyword evidence="6" id="KW-1185">Reference proteome</keyword>
<protein>
    <submittedName>
        <fullName evidence="5">Glucuronyl hydrolase</fullName>
    </submittedName>
</protein>